<sequence length="346" mass="36141">MKTMKLAVSALAIAAVSATAAAARDNVQTAGSSTVLPYATIVAEAFGENFDFPTPVVESGGSGAGRKKLCEGVGENTIDIANSSSRIKQSDIDLCAQNGVTEIMEVRFGYDGIVFASDINGPEFAFTPADWFNALAAKVVKDGALVDNTAKTWADVNAALPAQDILAFIPGTKHGTREVFDEKVIIQGCKDTGTLEALTAANGGDEKAGEKACMSLRTDGVSVDIDGDYTETLARVDANKNAIGVFGLSFYQNNTDKLRVGTMSGVVPSVETIASGDYPVSRPLYFYVKKAHIGVIPGLQEYIDFFVSDDMAGPDGPLAAYGLVSDPELAKTQADVAAGVVMGPLN</sequence>
<dbReference type="Pfam" id="PF12849">
    <property type="entry name" value="PBP_like_2"/>
    <property type="match status" value="1"/>
</dbReference>
<feature type="domain" description="PBP" evidence="3">
    <location>
        <begin position="17"/>
        <end position="310"/>
    </location>
</feature>
<evidence type="ECO:0000313" key="5">
    <source>
        <dbReference type="Proteomes" id="UP000241899"/>
    </source>
</evidence>
<reference evidence="4 5" key="1">
    <citation type="submission" date="2018-03" db="EMBL/GenBank/DDBJ databases">
        <title>Rhodobacter veldkampii.</title>
        <authorList>
            <person name="Meyer T.E."/>
            <person name="Miller S."/>
            <person name="Lodha T."/>
            <person name="Gandham S."/>
            <person name="Chintalapati S."/>
            <person name="Chintalapati V.R."/>
        </authorList>
    </citation>
    <scope>NUCLEOTIDE SEQUENCE [LARGE SCALE GENOMIC DNA]</scope>
    <source>
        <strain evidence="4 5">DSM 11550</strain>
    </source>
</reference>
<evidence type="ECO:0000259" key="3">
    <source>
        <dbReference type="Pfam" id="PF12849"/>
    </source>
</evidence>
<comment type="caution">
    <text evidence="4">The sequence shown here is derived from an EMBL/GenBank/DDBJ whole genome shotgun (WGS) entry which is preliminary data.</text>
</comment>
<organism evidence="4 5">
    <name type="scientific">Phaeovulum veldkampii DSM 11550</name>
    <dbReference type="NCBI Taxonomy" id="1185920"/>
    <lineage>
        <taxon>Bacteria</taxon>
        <taxon>Pseudomonadati</taxon>
        <taxon>Pseudomonadota</taxon>
        <taxon>Alphaproteobacteria</taxon>
        <taxon>Rhodobacterales</taxon>
        <taxon>Paracoccaceae</taxon>
        <taxon>Phaeovulum</taxon>
    </lineage>
</organism>
<evidence type="ECO:0000256" key="2">
    <source>
        <dbReference type="SAM" id="SignalP"/>
    </source>
</evidence>
<dbReference type="RefSeq" id="WP_107324587.1">
    <property type="nucleotide sequence ID" value="NZ_NHSP01000079.1"/>
</dbReference>
<dbReference type="PANTHER" id="PTHR30570">
    <property type="entry name" value="PERIPLASMIC PHOSPHATE BINDING COMPONENT OF PHOSPHATE ABC TRANSPORTER"/>
    <property type="match status" value="1"/>
</dbReference>
<dbReference type="PANTHER" id="PTHR30570:SF1">
    <property type="entry name" value="PHOSPHATE-BINDING PROTEIN PSTS"/>
    <property type="match status" value="1"/>
</dbReference>
<dbReference type="OrthoDB" id="9790048at2"/>
<protein>
    <submittedName>
        <fullName evidence="4">Phosphonate ABC transporter substrate-binding protein</fullName>
    </submittedName>
</protein>
<dbReference type="AlphaFoldDB" id="A0A2T4JJ10"/>
<keyword evidence="5" id="KW-1185">Reference proteome</keyword>
<proteinExistence type="predicted"/>
<dbReference type="Gene3D" id="3.40.190.10">
    <property type="entry name" value="Periplasmic binding protein-like II"/>
    <property type="match status" value="2"/>
</dbReference>
<dbReference type="InterPro" id="IPR024370">
    <property type="entry name" value="PBP_domain"/>
</dbReference>
<keyword evidence="1 2" id="KW-0732">Signal</keyword>
<dbReference type="SUPFAM" id="SSF53850">
    <property type="entry name" value="Periplasmic binding protein-like II"/>
    <property type="match status" value="1"/>
</dbReference>
<feature type="chain" id="PRO_5015668857" evidence="2">
    <location>
        <begin position="21"/>
        <end position="346"/>
    </location>
</feature>
<gene>
    <name evidence="4" type="ORF">C5F46_06655</name>
</gene>
<feature type="signal peptide" evidence="2">
    <location>
        <begin position="1"/>
        <end position="20"/>
    </location>
</feature>
<evidence type="ECO:0000256" key="1">
    <source>
        <dbReference type="ARBA" id="ARBA00022729"/>
    </source>
</evidence>
<dbReference type="Proteomes" id="UP000241899">
    <property type="component" value="Unassembled WGS sequence"/>
</dbReference>
<name>A0A2T4JJ10_9RHOB</name>
<accession>A0A2T4JJ10</accession>
<dbReference type="EMBL" id="PZKF01000012">
    <property type="protein sequence ID" value="PTE17900.1"/>
    <property type="molecule type" value="Genomic_DNA"/>
</dbReference>
<dbReference type="InterPro" id="IPR050811">
    <property type="entry name" value="Phosphate_ABC_transporter"/>
</dbReference>
<evidence type="ECO:0000313" key="4">
    <source>
        <dbReference type="EMBL" id="PTE17900.1"/>
    </source>
</evidence>